<dbReference type="PROSITE" id="PS00434">
    <property type="entry name" value="HSF_DOMAIN"/>
    <property type="match status" value="1"/>
</dbReference>
<dbReference type="InterPro" id="IPR000232">
    <property type="entry name" value="HSF_DNA-bd"/>
</dbReference>
<dbReference type="GO" id="GO:0000978">
    <property type="term" value="F:RNA polymerase II cis-regulatory region sequence-specific DNA binding"/>
    <property type="evidence" value="ECO:0007669"/>
    <property type="project" value="TreeGrafter"/>
</dbReference>
<keyword evidence="6" id="KW-0238">DNA-binding</keyword>
<keyword evidence="7" id="KW-0804">Transcription</keyword>
<gene>
    <name evidence="12" type="ORF">FCM35_KLT19298</name>
</gene>
<comment type="similarity">
    <text evidence="9">Belongs to the HSF family.</text>
</comment>
<sequence length="361" mass="39123">MTGEQNGDTPAAGTSSPAAVATPATSEAAQRSLPTPFLTKTYQLVDDPAVDDVIAWNEDGSTFIVWRPAEFARDLLPKYFKHNNFSSFVRQLNTYGFRKIVPDRWEFANDCFKRGEKRLLCDIHRRKVTTAQPQAQGTIPVTVAAAAIPVAVPVNRSGSPANSAEEQVLSSNSSPGLHTAPSTSGSGGAMDLTEENDRLRKENAKLLRELGQIKKMCNNIMVLMSKFAAGQSQSAGGDVVGEMVEAPVLDLMPTGPGMVVDEKDEEPVKMEEVNSPKIFGFTLGLKRCREDESDGPGPSTGDNVKKEPLDQQDPMDRTEDDRRSWPIYRPRPVYQGFKACNGLGSGSSDQIRSDADGSGLS</sequence>
<dbReference type="EMBL" id="SWLB01000007">
    <property type="protein sequence ID" value="KAF3336712.1"/>
    <property type="molecule type" value="Genomic_DNA"/>
</dbReference>
<evidence type="ECO:0000256" key="5">
    <source>
        <dbReference type="ARBA" id="ARBA00023016"/>
    </source>
</evidence>
<feature type="region of interest" description="Disordered" evidence="10">
    <location>
        <begin position="1"/>
        <end position="32"/>
    </location>
</feature>
<keyword evidence="5" id="KW-0346">Stress response</keyword>
<dbReference type="AlphaFoldDB" id="A0A833RDS0"/>
<evidence type="ECO:0000256" key="9">
    <source>
        <dbReference type="RuleBase" id="RU004020"/>
    </source>
</evidence>
<dbReference type="FunFam" id="1.10.10.10:FF:000037">
    <property type="entry name" value="Heat stress transcription factor B-4"/>
    <property type="match status" value="1"/>
</dbReference>
<organism evidence="12 13">
    <name type="scientific">Carex littledalei</name>
    <dbReference type="NCBI Taxonomy" id="544730"/>
    <lineage>
        <taxon>Eukaryota</taxon>
        <taxon>Viridiplantae</taxon>
        <taxon>Streptophyta</taxon>
        <taxon>Embryophyta</taxon>
        <taxon>Tracheophyta</taxon>
        <taxon>Spermatophyta</taxon>
        <taxon>Magnoliopsida</taxon>
        <taxon>Liliopsida</taxon>
        <taxon>Poales</taxon>
        <taxon>Cyperaceae</taxon>
        <taxon>Cyperoideae</taxon>
        <taxon>Cariceae</taxon>
        <taxon>Carex</taxon>
        <taxon>Carex subgen. Euthyceras</taxon>
    </lineage>
</organism>
<evidence type="ECO:0000259" key="11">
    <source>
        <dbReference type="PROSITE" id="PS00434"/>
    </source>
</evidence>
<evidence type="ECO:0000256" key="10">
    <source>
        <dbReference type="SAM" id="MobiDB-lite"/>
    </source>
</evidence>
<dbReference type="PANTHER" id="PTHR10015:SF169">
    <property type="entry name" value="HEAT STRESS TRANSCRIPTION FACTOR B-2B"/>
    <property type="match status" value="1"/>
</dbReference>
<accession>A0A833RDS0</accession>
<dbReference type="Pfam" id="PF00447">
    <property type="entry name" value="HSF_DNA-bind"/>
    <property type="match status" value="1"/>
</dbReference>
<comment type="caution">
    <text evidence="12">The sequence shown here is derived from an EMBL/GenBank/DDBJ whole genome shotgun (WGS) entry which is preliminary data.</text>
</comment>
<comment type="subunit">
    <text evidence="2">Homotrimer.</text>
</comment>
<keyword evidence="4" id="KW-0805">Transcription regulation</keyword>
<protein>
    <submittedName>
        <fullName evidence="12">Heat stress transcription factor B-2b-like protein</fullName>
    </submittedName>
</protein>
<dbReference type="SMART" id="SM00415">
    <property type="entry name" value="HSF"/>
    <property type="match status" value="1"/>
</dbReference>
<keyword evidence="3" id="KW-0597">Phosphoprotein</keyword>
<feature type="compositionally biased region" description="Low complexity" evidence="10">
    <location>
        <begin position="9"/>
        <end position="29"/>
    </location>
</feature>
<dbReference type="OrthoDB" id="60033at2759"/>
<evidence type="ECO:0000256" key="2">
    <source>
        <dbReference type="ARBA" id="ARBA00011233"/>
    </source>
</evidence>
<evidence type="ECO:0000313" key="12">
    <source>
        <dbReference type="EMBL" id="KAF3336712.1"/>
    </source>
</evidence>
<dbReference type="SUPFAM" id="SSF46785">
    <property type="entry name" value="Winged helix' DNA-binding domain"/>
    <property type="match status" value="1"/>
</dbReference>
<comment type="subcellular location">
    <subcellularLocation>
        <location evidence="1">Nucleus</location>
    </subcellularLocation>
</comment>
<dbReference type="GO" id="GO:0003700">
    <property type="term" value="F:DNA-binding transcription factor activity"/>
    <property type="evidence" value="ECO:0007669"/>
    <property type="project" value="InterPro"/>
</dbReference>
<dbReference type="PRINTS" id="PR00056">
    <property type="entry name" value="HSFDOMAIN"/>
</dbReference>
<evidence type="ECO:0000256" key="1">
    <source>
        <dbReference type="ARBA" id="ARBA00004123"/>
    </source>
</evidence>
<keyword evidence="13" id="KW-1185">Reference proteome</keyword>
<keyword evidence="8" id="KW-0539">Nucleus</keyword>
<dbReference type="Gene3D" id="1.10.10.10">
    <property type="entry name" value="Winged helix-like DNA-binding domain superfamily/Winged helix DNA-binding domain"/>
    <property type="match status" value="1"/>
</dbReference>
<feature type="domain" description="HSF-type DNA-binding" evidence="11">
    <location>
        <begin position="76"/>
        <end position="100"/>
    </location>
</feature>
<feature type="region of interest" description="Disordered" evidence="10">
    <location>
        <begin position="288"/>
        <end position="361"/>
    </location>
</feature>
<feature type="compositionally biased region" description="Polar residues" evidence="10">
    <location>
        <begin position="156"/>
        <end position="184"/>
    </location>
</feature>
<proteinExistence type="inferred from homology"/>
<dbReference type="PANTHER" id="PTHR10015">
    <property type="entry name" value="HEAT SHOCK TRANSCRIPTION FACTOR"/>
    <property type="match status" value="1"/>
</dbReference>
<dbReference type="GO" id="GO:0006357">
    <property type="term" value="P:regulation of transcription by RNA polymerase II"/>
    <property type="evidence" value="ECO:0007669"/>
    <property type="project" value="TreeGrafter"/>
</dbReference>
<evidence type="ECO:0000256" key="8">
    <source>
        <dbReference type="ARBA" id="ARBA00023242"/>
    </source>
</evidence>
<evidence type="ECO:0000256" key="3">
    <source>
        <dbReference type="ARBA" id="ARBA00022553"/>
    </source>
</evidence>
<evidence type="ECO:0000313" key="13">
    <source>
        <dbReference type="Proteomes" id="UP000623129"/>
    </source>
</evidence>
<evidence type="ECO:0000256" key="4">
    <source>
        <dbReference type="ARBA" id="ARBA00023015"/>
    </source>
</evidence>
<dbReference type="InterPro" id="IPR036390">
    <property type="entry name" value="WH_DNA-bd_sf"/>
</dbReference>
<name>A0A833RDS0_9POAL</name>
<reference evidence="12" key="1">
    <citation type="submission" date="2020-01" db="EMBL/GenBank/DDBJ databases">
        <title>Genome sequence of Kobresia littledalei, the first chromosome-level genome in the family Cyperaceae.</title>
        <authorList>
            <person name="Qu G."/>
        </authorList>
    </citation>
    <scope>NUCLEOTIDE SEQUENCE</scope>
    <source>
        <strain evidence="12">C.B.Clarke</strain>
        <tissue evidence="12">Leaf</tissue>
    </source>
</reference>
<dbReference type="GO" id="GO:0005634">
    <property type="term" value="C:nucleus"/>
    <property type="evidence" value="ECO:0007669"/>
    <property type="project" value="UniProtKB-SubCell"/>
</dbReference>
<evidence type="ECO:0000256" key="6">
    <source>
        <dbReference type="ARBA" id="ARBA00023125"/>
    </source>
</evidence>
<feature type="region of interest" description="Disordered" evidence="10">
    <location>
        <begin position="156"/>
        <end position="191"/>
    </location>
</feature>
<dbReference type="Proteomes" id="UP000623129">
    <property type="component" value="Unassembled WGS sequence"/>
</dbReference>
<dbReference type="InterPro" id="IPR036388">
    <property type="entry name" value="WH-like_DNA-bd_sf"/>
</dbReference>
<evidence type="ECO:0000256" key="7">
    <source>
        <dbReference type="ARBA" id="ARBA00023163"/>
    </source>
</evidence>
<feature type="compositionally biased region" description="Basic and acidic residues" evidence="10">
    <location>
        <begin position="303"/>
        <end position="324"/>
    </location>
</feature>